<protein>
    <submittedName>
        <fullName evidence="2">DNA alkylation repair enzyme</fullName>
    </submittedName>
</protein>
<dbReference type="WBParaSite" id="SPAL_0001648500.1">
    <property type="protein sequence ID" value="SPAL_0001648500.1"/>
    <property type="gene ID" value="SPAL_0001648500"/>
</dbReference>
<dbReference type="AlphaFoldDB" id="A0A0N5CF48"/>
<evidence type="ECO:0000313" key="1">
    <source>
        <dbReference type="Proteomes" id="UP000046392"/>
    </source>
</evidence>
<name>A0A0N5CF48_STREA</name>
<evidence type="ECO:0000313" key="2">
    <source>
        <dbReference type="WBParaSite" id="SPAL_0001648500.1"/>
    </source>
</evidence>
<organism evidence="1 2">
    <name type="scientific">Strongyloides papillosus</name>
    <name type="common">Intestinal threadworm</name>
    <dbReference type="NCBI Taxonomy" id="174720"/>
    <lineage>
        <taxon>Eukaryota</taxon>
        <taxon>Metazoa</taxon>
        <taxon>Ecdysozoa</taxon>
        <taxon>Nematoda</taxon>
        <taxon>Chromadorea</taxon>
        <taxon>Rhabditida</taxon>
        <taxon>Tylenchina</taxon>
        <taxon>Panagrolaimomorpha</taxon>
        <taxon>Strongyloidoidea</taxon>
        <taxon>Strongyloididae</taxon>
        <taxon>Strongyloides</taxon>
    </lineage>
</organism>
<proteinExistence type="predicted"/>
<accession>A0A0N5CF48</accession>
<reference evidence="2" key="1">
    <citation type="submission" date="2017-02" db="UniProtKB">
        <authorList>
            <consortium name="WormBaseParasite"/>
        </authorList>
    </citation>
    <scope>IDENTIFICATION</scope>
</reference>
<keyword evidence="1" id="KW-1185">Reference proteome</keyword>
<dbReference type="Proteomes" id="UP000046392">
    <property type="component" value="Unplaced"/>
</dbReference>
<sequence length="302" mass="35746">MLVVKSSVIVKNLYSRKNLVCKMNFKSLYKNYVISGSENIDITNLIEKCDDEKFIRNGELEKLFEIVLLSKNYSYFVDIFKNIKNRLGIVPNVMKFFLTEPFEEEKEIILKNNCKIFDSYISEFISSESWELRDSAIILATILDKFIRKIPYDTIVNIIKSDRSEYVRSCAVDYAKENYFTLFMEDIWVVIAKEWNSIVRRSLLKVIVELPNQKLKDSEKEKYITSIKNNLKLLEVYCDDDDWWIIEKLKKLDVLYKEEVKINNSHSTLNKKESIDKNSLLEAILFECQNKEELQDKECYGD</sequence>